<gene>
    <name evidence="2" type="ORF">RclHR1_09150005</name>
</gene>
<proteinExistence type="predicted"/>
<organism evidence="2 3">
    <name type="scientific">Rhizophagus clarus</name>
    <dbReference type="NCBI Taxonomy" id="94130"/>
    <lineage>
        <taxon>Eukaryota</taxon>
        <taxon>Fungi</taxon>
        <taxon>Fungi incertae sedis</taxon>
        <taxon>Mucoromycota</taxon>
        <taxon>Glomeromycotina</taxon>
        <taxon>Glomeromycetes</taxon>
        <taxon>Glomerales</taxon>
        <taxon>Glomeraceae</taxon>
        <taxon>Rhizophagus</taxon>
    </lineage>
</organism>
<evidence type="ECO:0000256" key="1">
    <source>
        <dbReference type="SAM" id="MobiDB-lite"/>
    </source>
</evidence>
<evidence type="ECO:0000313" key="2">
    <source>
        <dbReference type="EMBL" id="GBC09834.1"/>
    </source>
</evidence>
<feature type="compositionally biased region" description="Basic residues" evidence="1">
    <location>
        <begin position="8"/>
        <end position="35"/>
    </location>
</feature>
<feature type="region of interest" description="Disordered" evidence="1">
    <location>
        <begin position="1"/>
        <end position="35"/>
    </location>
</feature>
<name>A0A2Z6S3G3_9GLOM</name>
<keyword evidence="3" id="KW-1185">Reference proteome</keyword>
<accession>A0A2Z6S3G3</accession>
<sequence>MKISIPLRTRKTHWGNGKKRTNRLSRRPLQKNAHRQCCHGTMSGTGYTKKNFIMITYFVTQQKYFNIYYT</sequence>
<protein>
    <submittedName>
        <fullName evidence="2">Uncharacterized protein</fullName>
    </submittedName>
</protein>
<evidence type="ECO:0000313" key="3">
    <source>
        <dbReference type="Proteomes" id="UP000247702"/>
    </source>
</evidence>
<reference evidence="2 3" key="1">
    <citation type="submission" date="2017-11" db="EMBL/GenBank/DDBJ databases">
        <title>The genome of Rhizophagus clarus HR1 reveals common genetic basis of auxotrophy among arbuscular mycorrhizal fungi.</title>
        <authorList>
            <person name="Kobayashi Y."/>
        </authorList>
    </citation>
    <scope>NUCLEOTIDE SEQUENCE [LARGE SCALE GENOMIC DNA]</scope>
    <source>
        <strain evidence="2 3">HR1</strain>
    </source>
</reference>
<dbReference type="EMBL" id="BEXD01004332">
    <property type="protein sequence ID" value="GBC09834.1"/>
    <property type="molecule type" value="Genomic_DNA"/>
</dbReference>
<comment type="caution">
    <text evidence="2">The sequence shown here is derived from an EMBL/GenBank/DDBJ whole genome shotgun (WGS) entry which is preliminary data.</text>
</comment>
<dbReference type="AlphaFoldDB" id="A0A2Z6S3G3"/>
<dbReference type="Proteomes" id="UP000247702">
    <property type="component" value="Unassembled WGS sequence"/>
</dbReference>